<dbReference type="OrthoDB" id="3222065at2759"/>
<organism evidence="3 4">
    <name type="scientific">Agrocybe chaxingu</name>
    <dbReference type="NCBI Taxonomy" id="84603"/>
    <lineage>
        <taxon>Eukaryota</taxon>
        <taxon>Fungi</taxon>
        <taxon>Dikarya</taxon>
        <taxon>Basidiomycota</taxon>
        <taxon>Agaricomycotina</taxon>
        <taxon>Agaricomycetes</taxon>
        <taxon>Agaricomycetidae</taxon>
        <taxon>Agaricales</taxon>
        <taxon>Agaricineae</taxon>
        <taxon>Strophariaceae</taxon>
        <taxon>Agrocybe</taxon>
    </lineage>
</organism>
<keyword evidence="2" id="KW-0812">Transmembrane</keyword>
<feature type="region of interest" description="Disordered" evidence="1">
    <location>
        <begin position="158"/>
        <end position="179"/>
    </location>
</feature>
<gene>
    <name evidence="3" type="ORF">NLJ89_g10149</name>
</gene>
<keyword evidence="2" id="KW-0472">Membrane</keyword>
<evidence type="ECO:0000313" key="4">
    <source>
        <dbReference type="Proteomes" id="UP001148786"/>
    </source>
</evidence>
<dbReference type="AlphaFoldDB" id="A0A9W8MP72"/>
<evidence type="ECO:0000256" key="2">
    <source>
        <dbReference type="SAM" id="Phobius"/>
    </source>
</evidence>
<keyword evidence="4" id="KW-1185">Reference proteome</keyword>
<proteinExistence type="predicted"/>
<protein>
    <submittedName>
        <fullName evidence="3">Uncharacterized protein</fullName>
    </submittedName>
</protein>
<sequence>MLIAPYVVFFASMLATAIVSTSLSICAANPEVDFSDQDLQDSALTKFFQYQHHHPLLCGSIACGTHPHYLDDRDDLQTLPIRIICFGFYVIICMSLSLLSVKSPSTPVPDVLISTAATVFLLIFGTQPDILSVLCFWKKPKSQRAVESHKLDLQREYDQESGVSEPKYRFPAPLRPGAF</sequence>
<evidence type="ECO:0000313" key="3">
    <source>
        <dbReference type="EMBL" id="KAJ3498972.1"/>
    </source>
</evidence>
<feature type="transmembrane region" description="Helical" evidence="2">
    <location>
        <begin position="6"/>
        <end position="28"/>
    </location>
</feature>
<dbReference type="EMBL" id="JANKHO010001768">
    <property type="protein sequence ID" value="KAJ3498972.1"/>
    <property type="molecule type" value="Genomic_DNA"/>
</dbReference>
<keyword evidence="2" id="KW-1133">Transmembrane helix</keyword>
<comment type="caution">
    <text evidence="3">The sequence shown here is derived from an EMBL/GenBank/DDBJ whole genome shotgun (WGS) entry which is preliminary data.</text>
</comment>
<evidence type="ECO:0000256" key="1">
    <source>
        <dbReference type="SAM" id="MobiDB-lite"/>
    </source>
</evidence>
<feature type="transmembrane region" description="Helical" evidence="2">
    <location>
        <begin position="111"/>
        <end position="137"/>
    </location>
</feature>
<feature type="transmembrane region" description="Helical" evidence="2">
    <location>
        <begin position="79"/>
        <end position="99"/>
    </location>
</feature>
<dbReference type="Proteomes" id="UP001148786">
    <property type="component" value="Unassembled WGS sequence"/>
</dbReference>
<reference evidence="3" key="1">
    <citation type="submission" date="2022-07" db="EMBL/GenBank/DDBJ databases">
        <title>Genome Sequence of Agrocybe chaxingu.</title>
        <authorList>
            <person name="Buettner E."/>
        </authorList>
    </citation>
    <scope>NUCLEOTIDE SEQUENCE</scope>
    <source>
        <strain evidence="3">MP-N11</strain>
    </source>
</reference>
<accession>A0A9W8MP72</accession>
<name>A0A9W8MP72_9AGAR</name>